<sequence length="791" mass="91458">MISYSRGKGNLENWVVSEELFQPDSLGKSEAIMYLGNGYMGLRSAAEEPYMKEVRNLFANGTFNKAGENEVTELPNIADVTRLDIRIDGDRFSLEFGKTKEYIKQLNIKTAELMRSFVWTSPKGKVLQFEFKRFVSLDNLHLIGMKMFVKSLTDPVHISFDTGIDAQMSNSGAQHFLEGERRIFDKKDIQLIQTTRESKIDVVISSTHKVFVNDVESINEPEMNMARRKVWLTYNIKLEPNDRLEVEKLTTVYTSRDNDLDFTEYTTRHLREKSLSDLRNCAIKGYESNFQLHKEAWNNLIWSSYELEINSENPYDLLALRFSLYHLTIMAPAHDDRMGIAAKGLSGEGYKGHSFWDTEIFILPFFTFSNPAVAKSLLTYRYFCLEGARKKARENGFSGAMFPWESAWPPDGEVTPNLGDIDIVTGEPTKIWSGFIEQHISADIAFAIYQYFNVTADQEFMNHYGYEVIFDTANFWVSRLEWNEGKQAYHINNVIGPDEYKEHVNNNAFTNYMVFFNMKLAIRYYETLMKEKPSILKKLITKFDMNKAYSLWKAKVGKIYLPQPRAEDFVIPQDDTYLTLKEIDLTKYKNQKKLRTIYRDYNSEQINAIQVTKQADILLMLYLLNQTFISEAVPLSNAVKEANFYYYERKTLHDSSLSLSTHSILASEIGDTDLAYSLFRKATEVDLGPRMDTSDEGIHAASIGGIWKATVFGFAGVRVVDGKLRINPKLPKQWRHLKFKIHWQGQPITLVLSHTTFSIKVENKKKIEFELNNHIYECDDVLNIDFEYING</sequence>
<keyword evidence="3" id="KW-0808">Transferase</keyword>
<evidence type="ECO:0000313" key="9">
    <source>
        <dbReference type="EMBL" id="MCZ8535420.1"/>
    </source>
</evidence>
<dbReference type="Gene3D" id="1.50.10.10">
    <property type="match status" value="1"/>
</dbReference>
<dbReference type="GO" id="GO:0030246">
    <property type="term" value="F:carbohydrate binding"/>
    <property type="evidence" value="ECO:0007669"/>
    <property type="project" value="InterPro"/>
</dbReference>
<dbReference type="Pfam" id="PF03632">
    <property type="entry name" value="Glyco_hydro_65m"/>
    <property type="match status" value="1"/>
</dbReference>
<dbReference type="GO" id="GO:0016757">
    <property type="term" value="F:glycosyltransferase activity"/>
    <property type="evidence" value="ECO:0007669"/>
    <property type="project" value="UniProtKB-KW"/>
</dbReference>
<evidence type="ECO:0000259" key="8">
    <source>
        <dbReference type="Pfam" id="PF03636"/>
    </source>
</evidence>
<keyword evidence="2" id="KW-0328">Glycosyltransferase</keyword>
<dbReference type="RefSeq" id="WP_269923391.1">
    <property type="nucleotide sequence ID" value="NZ_JAMKBI010000022.1"/>
</dbReference>
<accession>A0A9X3LD43</accession>
<keyword evidence="9" id="KW-0378">Hydrolase</keyword>
<dbReference type="GO" id="GO:0005975">
    <property type="term" value="P:carbohydrate metabolic process"/>
    <property type="evidence" value="ECO:0007669"/>
    <property type="project" value="InterPro"/>
</dbReference>
<dbReference type="AlphaFoldDB" id="A0A9X3LD43"/>
<dbReference type="PANTHER" id="PTHR11051">
    <property type="entry name" value="GLYCOSYL HYDROLASE-RELATED"/>
    <property type="match status" value="1"/>
</dbReference>
<dbReference type="Gene3D" id="2.70.98.40">
    <property type="entry name" value="Glycoside hydrolase, family 65, N-terminal domain"/>
    <property type="match status" value="1"/>
</dbReference>
<comment type="similarity">
    <text evidence="1">Belongs to the glycosyl hydrolase 65 family.</text>
</comment>
<feature type="binding site" evidence="5">
    <location>
        <begin position="356"/>
        <end position="357"/>
    </location>
    <ligand>
        <name>substrate</name>
    </ligand>
</feature>
<reference evidence="9" key="1">
    <citation type="submission" date="2022-05" db="EMBL/GenBank/DDBJ databases">
        <authorList>
            <person name="Colautti A."/>
            <person name="Iacumin L."/>
        </authorList>
    </citation>
    <scope>NUCLEOTIDE SEQUENCE</scope>
    <source>
        <strain evidence="9">DSM 30747</strain>
    </source>
</reference>
<evidence type="ECO:0000256" key="4">
    <source>
        <dbReference type="PIRSR" id="PIRSR036289-50"/>
    </source>
</evidence>
<protein>
    <submittedName>
        <fullName evidence="9">Glycoside hydrolase family 65 protein</fullName>
    </submittedName>
</protein>
<evidence type="ECO:0000256" key="3">
    <source>
        <dbReference type="ARBA" id="ARBA00022679"/>
    </source>
</evidence>
<evidence type="ECO:0000313" key="10">
    <source>
        <dbReference type="Proteomes" id="UP001152172"/>
    </source>
</evidence>
<dbReference type="InterPro" id="IPR005194">
    <property type="entry name" value="Glyco_hydro_65_C"/>
</dbReference>
<dbReference type="Gene3D" id="2.60.420.10">
    <property type="entry name" value="Maltose phosphorylase, domain 3"/>
    <property type="match status" value="1"/>
</dbReference>
<dbReference type="InterPro" id="IPR011013">
    <property type="entry name" value="Gal_mutarotase_sf_dom"/>
</dbReference>
<dbReference type="InterPro" id="IPR017045">
    <property type="entry name" value="Malt_Pase/Glycosyl_Hdrlase"/>
</dbReference>
<comment type="caution">
    <text evidence="9">The sequence shown here is derived from an EMBL/GenBank/DDBJ whole genome shotgun (WGS) entry which is preliminary data.</text>
</comment>
<evidence type="ECO:0000259" key="6">
    <source>
        <dbReference type="Pfam" id="PF03632"/>
    </source>
</evidence>
<evidence type="ECO:0000256" key="5">
    <source>
        <dbReference type="PIRSR" id="PIRSR036289-51"/>
    </source>
</evidence>
<dbReference type="EMBL" id="JAMKBI010000022">
    <property type="protein sequence ID" value="MCZ8535420.1"/>
    <property type="molecule type" value="Genomic_DNA"/>
</dbReference>
<feature type="domain" description="Glycoside hydrolase family 65 C-terminal" evidence="7">
    <location>
        <begin position="718"/>
        <end position="774"/>
    </location>
</feature>
<dbReference type="InterPro" id="IPR005195">
    <property type="entry name" value="Glyco_hydro_65_M"/>
</dbReference>
<evidence type="ECO:0000259" key="7">
    <source>
        <dbReference type="Pfam" id="PF03633"/>
    </source>
</evidence>
<dbReference type="PIRSF" id="PIRSF036289">
    <property type="entry name" value="Glycosyl_hydrolase_malt_phosph"/>
    <property type="match status" value="1"/>
</dbReference>
<evidence type="ECO:0000256" key="2">
    <source>
        <dbReference type="ARBA" id="ARBA00022676"/>
    </source>
</evidence>
<feature type="active site" description="Proton donor" evidence="4">
    <location>
        <position position="499"/>
    </location>
</feature>
<feature type="domain" description="Glycoside hydrolase family 65 central catalytic" evidence="6">
    <location>
        <begin position="321"/>
        <end position="708"/>
    </location>
</feature>
<dbReference type="SUPFAM" id="SSF48208">
    <property type="entry name" value="Six-hairpin glycosidases"/>
    <property type="match status" value="1"/>
</dbReference>
<dbReference type="PANTHER" id="PTHR11051:SF8">
    <property type="entry name" value="PROTEIN-GLUCOSYLGALACTOSYLHYDROXYLYSINE GLUCOSIDASE"/>
    <property type="match status" value="1"/>
</dbReference>
<dbReference type="InterPro" id="IPR012341">
    <property type="entry name" value="6hp_glycosidase-like_sf"/>
</dbReference>
<gene>
    <name evidence="9" type="ORF">M9R61_19140</name>
</gene>
<dbReference type="InterPro" id="IPR008928">
    <property type="entry name" value="6-hairpin_glycosidase_sf"/>
</dbReference>
<dbReference type="GO" id="GO:0004553">
    <property type="term" value="F:hydrolase activity, hydrolyzing O-glycosyl compounds"/>
    <property type="evidence" value="ECO:0007669"/>
    <property type="project" value="TreeGrafter"/>
</dbReference>
<feature type="domain" description="Glycoside hydrolase family 65 N-terminal" evidence="8">
    <location>
        <begin position="18"/>
        <end position="256"/>
    </location>
</feature>
<dbReference type="Proteomes" id="UP001152172">
    <property type="component" value="Unassembled WGS sequence"/>
</dbReference>
<dbReference type="InterPro" id="IPR037018">
    <property type="entry name" value="GH65_N"/>
</dbReference>
<name>A0A9X3LD43_9BACI</name>
<dbReference type="Pfam" id="PF03633">
    <property type="entry name" value="Glyco_hydro_65C"/>
    <property type="match status" value="1"/>
</dbReference>
<proteinExistence type="inferred from homology"/>
<dbReference type="Pfam" id="PF03636">
    <property type="entry name" value="Glyco_hydro_65N"/>
    <property type="match status" value="1"/>
</dbReference>
<dbReference type="InterPro" id="IPR005196">
    <property type="entry name" value="Glyco_hydro_65_N"/>
</dbReference>
<feature type="binding site" evidence="5">
    <location>
        <begin position="613"/>
        <end position="614"/>
    </location>
    <ligand>
        <name>substrate</name>
    </ligand>
</feature>
<evidence type="ECO:0000256" key="1">
    <source>
        <dbReference type="ARBA" id="ARBA00006768"/>
    </source>
</evidence>
<organism evidence="9 10">
    <name type="scientific">Psychrobacillus psychrodurans</name>
    <dbReference type="NCBI Taxonomy" id="126157"/>
    <lineage>
        <taxon>Bacteria</taxon>
        <taxon>Bacillati</taxon>
        <taxon>Bacillota</taxon>
        <taxon>Bacilli</taxon>
        <taxon>Bacillales</taxon>
        <taxon>Bacillaceae</taxon>
        <taxon>Psychrobacillus</taxon>
    </lineage>
</organism>
<dbReference type="SUPFAM" id="SSF74650">
    <property type="entry name" value="Galactose mutarotase-like"/>
    <property type="match status" value="1"/>
</dbReference>
<keyword evidence="10" id="KW-1185">Reference proteome</keyword>